<dbReference type="SUPFAM" id="SSF56059">
    <property type="entry name" value="Glutathione synthetase ATP-binding domain-like"/>
    <property type="match status" value="1"/>
</dbReference>
<keyword evidence="6" id="KW-1185">Reference proteome</keyword>
<comment type="similarity">
    <text evidence="1">Belongs to the D-alanine--D-alanine ligase family.</text>
</comment>
<comment type="caution">
    <text evidence="5">The sequence shown here is derived from an EMBL/GenBank/DDBJ whole genome shotgun (WGS) entry which is preliminary data.</text>
</comment>
<evidence type="ECO:0000313" key="5">
    <source>
        <dbReference type="EMBL" id="GLQ19402.1"/>
    </source>
</evidence>
<dbReference type="InterPro" id="IPR013815">
    <property type="entry name" value="ATP_grasp_subdomain_1"/>
</dbReference>
<keyword evidence="2" id="KW-0436">Ligase</keyword>
<reference evidence="5" key="2">
    <citation type="submission" date="2023-01" db="EMBL/GenBank/DDBJ databases">
        <title>Draft genome sequence of Algimonas porphyrae strain NBRC 108216.</title>
        <authorList>
            <person name="Sun Q."/>
            <person name="Mori K."/>
        </authorList>
    </citation>
    <scope>NUCLEOTIDE SEQUENCE</scope>
    <source>
        <strain evidence="5">NBRC 108216</strain>
    </source>
</reference>
<dbReference type="PROSITE" id="PS50975">
    <property type="entry name" value="ATP_GRASP"/>
    <property type="match status" value="1"/>
</dbReference>
<gene>
    <name evidence="5" type="ORF">GCM10007854_03570</name>
</gene>
<evidence type="ECO:0000256" key="2">
    <source>
        <dbReference type="ARBA" id="ARBA00022598"/>
    </source>
</evidence>
<evidence type="ECO:0000256" key="3">
    <source>
        <dbReference type="PROSITE-ProRule" id="PRU00409"/>
    </source>
</evidence>
<sequence>MDLRLKLTDADRHRLKVMFLAKHALGDGSMDSEDGLHAVYHHELRQVLEQIVPNLSVGSRYSDLFAQPDYDFLFTMLNRGGFKNSEMFGPLFSVWRDVPHLGASPILRGVGDDKHLTKLCARARGVTTPDSAIYRYGGVPQDPQPFADGPMMVKPNASSASWGVKKCADWADAKAHMAELMAEDDRHDVIVERFVDGIEMAVPVVPGADGMPAFLPVMIYDGEDLRLRTYQEKRFRESNTEWRVCDDSRLSDHILADVQKLMPEIWPFDFGRFEFKYVPETGAFSFIELNMSCNLWSKKTVASSWRSLGHSHAELIETILTGSLLRQGVITEYVRGAES</sequence>
<dbReference type="PANTHER" id="PTHR23132:SF23">
    <property type="entry name" value="D-ALANINE--D-ALANINE LIGASE B"/>
    <property type="match status" value="1"/>
</dbReference>
<dbReference type="InterPro" id="IPR011095">
    <property type="entry name" value="Dala_Dala_lig_C"/>
</dbReference>
<dbReference type="Proteomes" id="UP001161390">
    <property type="component" value="Unassembled WGS sequence"/>
</dbReference>
<protein>
    <recommendedName>
        <fullName evidence="4">ATP-grasp domain-containing protein</fullName>
    </recommendedName>
</protein>
<dbReference type="PANTHER" id="PTHR23132">
    <property type="entry name" value="D-ALANINE--D-ALANINE LIGASE"/>
    <property type="match status" value="1"/>
</dbReference>
<dbReference type="Gene3D" id="3.30.470.20">
    <property type="entry name" value="ATP-grasp fold, B domain"/>
    <property type="match status" value="1"/>
</dbReference>
<proteinExistence type="inferred from homology"/>
<reference evidence="5" key="1">
    <citation type="journal article" date="2014" name="Int. J. Syst. Evol. Microbiol.">
        <title>Complete genome of a new Firmicutes species belonging to the dominant human colonic microbiota ('Ruminococcus bicirculans') reveals two chromosomes and a selective capacity to utilize plant glucans.</title>
        <authorList>
            <consortium name="NISC Comparative Sequencing Program"/>
            <person name="Wegmann U."/>
            <person name="Louis P."/>
            <person name="Goesmann A."/>
            <person name="Henrissat B."/>
            <person name="Duncan S.H."/>
            <person name="Flint H.J."/>
        </authorList>
    </citation>
    <scope>NUCLEOTIDE SEQUENCE</scope>
    <source>
        <strain evidence="5">NBRC 108216</strain>
    </source>
</reference>
<accession>A0ABQ5UZK4</accession>
<keyword evidence="3" id="KW-0067">ATP-binding</keyword>
<name>A0ABQ5UZK4_9PROT</name>
<keyword evidence="3" id="KW-0547">Nucleotide-binding</keyword>
<dbReference type="Gene3D" id="3.30.1490.20">
    <property type="entry name" value="ATP-grasp fold, A domain"/>
    <property type="match status" value="1"/>
</dbReference>
<dbReference type="RefSeq" id="WP_284369154.1">
    <property type="nucleotide sequence ID" value="NZ_BSNJ01000001.1"/>
</dbReference>
<organism evidence="5 6">
    <name type="scientific">Algimonas porphyrae</name>
    <dbReference type="NCBI Taxonomy" id="1128113"/>
    <lineage>
        <taxon>Bacteria</taxon>
        <taxon>Pseudomonadati</taxon>
        <taxon>Pseudomonadota</taxon>
        <taxon>Alphaproteobacteria</taxon>
        <taxon>Maricaulales</taxon>
        <taxon>Robiginitomaculaceae</taxon>
        <taxon>Algimonas</taxon>
    </lineage>
</organism>
<evidence type="ECO:0000256" key="1">
    <source>
        <dbReference type="ARBA" id="ARBA00010871"/>
    </source>
</evidence>
<evidence type="ECO:0000313" key="6">
    <source>
        <dbReference type="Proteomes" id="UP001161390"/>
    </source>
</evidence>
<dbReference type="EMBL" id="BSNJ01000001">
    <property type="protein sequence ID" value="GLQ19402.1"/>
    <property type="molecule type" value="Genomic_DNA"/>
</dbReference>
<feature type="domain" description="ATP-grasp" evidence="4">
    <location>
        <begin position="118"/>
        <end position="321"/>
    </location>
</feature>
<dbReference type="InterPro" id="IPR011761">
    <property type="entry name" value="ATP-grasp"/>
</dbReference>
<dbReference type="Pfam" id="PF07478">
    <property type="entry name" value="Dala_Dala_lig_C"/>
    <property type="match status" value="1"/>
</dbReference>
<evidence type="ECO:0000259" key="4">
    <source>
        <dbReference type="PROSITE" id="PS50975"/>
    </source>
</evidence>